<dbReference type="Proteomes" id="UP001596512">
    <property type="component" value="Unassembled WGS sequence"/>
</dbReference>
<protein>
    <submittedName>
        <fullName evidence="2">Uncharacterized protein</fullName>
    </submittedName>
</protein>
<gene>
    <name evidence="2" type="ORF">ACFQV2_31145</name>
</gene>
<evidence type="ECO:0000313" key="3">
    <source>
        <dbReference type="Proteomes" id="UP001596512"/>
    </source>
</evidence>
<evidence type="ECO:0000256" key="1">
    <source>
        <dbReference type="SAM" id="MobiDB-lite"/>
    </source>
</evidence>
<name>A0ABW2TV65_9PSEU</name>
<feature type="region of interest" description="Disordered" evidence="1">
    <location>
        <begin position="1"/>
        <end position="25"/>
    </location>
</feature>
<accession>A0ABW2TV65</accession>
<organism evidence="2 3">
    <name type="scientific">Actinokineospora soli</name>
    <dbReference type="NCBI Taxonomy" id="1048753"/>
    <lineage>
        <taxon>Bacteria</taxon>
        <taxon>Bacillati</taxon>
        <taxon>Actinomycetota</taxon>
        <taxon>Actinomycetes</taxon>
        <taxon>Pseudonocardiales</taxon>
        <taxon>Pseudonocardiaceae</taxon>
        <taxon>Actinokineospora</taxon>
    </lineage>
</organism>
<proteinExistence type="predicted"/>
<comment type="caution">
    <text evidence="2">The sequence shown here is derived from an EMBL/GenBank/DDBJ whole genome shotgun (WGS) entry which is preliminary data.</text>
</comment>
<feature type="compositionally biased region" description="Basic and acidic residues" evidence="1">
    <location>
        <begin position="1"/>
        <end position="10"/>
    </location>
</feature>
<dbReference type="EMBL" id="JBHTEY010000004">
    <property type="protein sequence ID" value="MFC7617216.1"/>
    <property type="molecule type" value="Genomic_DNA"/>
</dbReference>
<sequence length="103" mass="10785">MGGLRGDRARALRRRGPAVPPRGDGWAARGLRVRVTAPGAVVVARGDELVVEWTVEGSAGLEWTVVVDDPEAVFTAAAAVVPSPEVVCDDPRVARSSAARSRT</sequence>
<reference evidence="3" key="1">
    <citation type="journal article" date="2019" name="Int. J. Syst. Evol. Microbiol.">
        <title>The Global Catalogue of Microorganisms (GCM) 10K type strain sequencing project: providing services to taxonomists for standard genome sequencing and annotation.</title>
        <authorList>
            <consortium name="The Broad Institute Genomics Platform"/>
            <consortium name="The Broad Institute Genome Sequencing Center for Infectious Disease"/>
            <person name="Wu L."/>
            <person name="Ma J."/>
        </authorList>
    </citation>
    <scope>NUCLEOTIDE SEQUENCE [LARGE SCALE GENOMIC DNA]</scope>
    <source>
        <strain evidence="3">JCM 17695</strain>
    </source>
</reference>
<keyword evidence="3" id="KW-1185">Reference proteome</keyword>
<evidence type="ECO:0000313" key="2">
    <source>
        <dbReference type="EMBL" id="MFC7617216.1"/>
    </source>
</evidence>